<protein>
    <submittedName>
        <fullName evidence="1">Uncharacterized protein</fullName>
    </submittedName>
</protein>
<dbReference type="AlphaFoldDB" id="C0RCB4"/>
<dbReference type="InterPro" id="IPR003459">
    <property type="entry name" value="Borrelia_plasmid_OrfA"/>
</dbReference>
<proteinExistence type="predicted"/>
<organism evidence="1 2">
    <name type="scientific">Borreliella spielmanii A14S</name>
    <dbReference type="NCBI Taxonomy" id="498742"/>
    <lineage>
        <taxon>Bacteria</taxon>
        <taxon>Pseudomonadati</taxon>
        <taxon>Spirochaetota</taxon>
        <taxon>Spirochaetia</taxon>
        <taxon>Spirochaetales</taxon>
        <taxon>Borreliaceae</taxon>
        <taxon>Borreliella</taxon>
    </lineage>
</organism>
<dbReference type="Pfam" id="PF02414">
    <property type="entry name" value="Borrelia_orfA"/>
    <property type="match status" value="1"/>
</dbReference>
<gene>
    <name evidence="1" type="ORF">BSPA14S_I0035</name>
</gene>
<evidence type="ECO:0000313" key="2">
    <source>
        <dbReference type="Proteomes" id="UP000003481"/>
    </source>
</evidence>
<dbReference type="EMBL" id="CP001470">
    <property type="protein sequence ID" value="ACN53403.1"/>
    <property type="molecule type" value="Genomic_DNA"/>
</dbReference>
<dbReference type="HOGENOM" id="CLU_2895105_0_0_12"/>
<accession>C0RCB4</accession>
<evidence type="ECO:0000313" key="1">
    <source>
        <dbReference type="EMBL" id="ACN53403.1"/>
    </source>
</evidence>
<reference evidence="1 2" key="1">
    <citation type="journal article" date="2012" name="J. Bacteriol.">
        <title>Whole-Genome Sequences of Borrelia bissettii, Borrelia valaisiana, and Borrelia spielmanii.</title>
        <authorList>
            <person name="Schutzer S.E."/>
            <person name="Fraser-Liggett C.M."/>
            <person name="Qiu W.G."/>
            <person name="Kraiczy P."/>
            <person name="Mongodin E.F."/>
            <person name="Dunn J.J."/>
            <person name="Luft B.J."/>
            <person name="Casjens S.R."/>
        </authorList>
    </citation>
    <scope>NUCLEOTIDE SEQUENCE [LARGE SCALE GENOMIC DNA]</scope>
    <source>
        <strain evidence="1 2">A14S</strain>
        <plasmid evidence="1 2">A14S_lp28-4</plasmid>
    </source>
</reference>
<dbReference type="RefSeq" id="WP_012665547.1">
    <property type="nucleotide sequence ID" value="NC_012173.1"/>
</dbReference>
<name>C0RCB4_9SPIR</name>
<keyword evidence="1" id="KW-0614">Plasmid</keyword>
<dbReference type="Proteomes" id="UP000003481">
    <property type="component" value="Plasmid A14S_lp28-4"/>
</dbReference>
<geneLocation type="plasmid" evidence="1 2">
    <name>A14S_lp28-4</name>
</geneLocation>
<sequence length="62" mass="7486">MQIIKRAKKNNQIEEYQLKKYFNKCNFLSKKSFSILNLNIRKGKLIKIMKIIKRIEISLTKN</sequence>